<sequence length="254" mass="26750">MGRKQQGRGQKRAAKVASRKRKVRQVGQGRPVVTVPGLDSYEPGPVSELDALDEMRYAVADIRTARRLGPNDGNPEWLEALEATLDTLAGATEEELVVEIIDDRVRRAVDDTLEAGTAEPAREEVRCLIASDGEMGDPDADPDGLGGAPAQGVAFMVLIGWLANQGPRPIPTAARTRVPEWVRGTLGAEAGDAVDTVIGVIGSTEEREAAIGPVADGLGDDFLAALMWIAAGLVALYGDGDVDTYLAFPEGVPA</sequence>
<comment type="caution">
    <text evidence="2">The sequence shown here is derived from an EMBL/GenBank/DDBJ whole genome shotgun (WGS) entry which is preliminary data.</text>
</comment>
<evidence type="ECO:0008006" key="4">
    <source>
        <dbReference type="Google" id="ProtNLM"/>
    </source>
</evidence>
<accession>A0ABN2N996</accession>
<feature type="compositionally biased region" description="Basic residues" evidence="1">
    <location>
        <begin position="1"/>
        <end position="24"/>
    </location>
</feature>
<evidence type="ECO:0000256" key="1">
    <source>
        <dbReference type="SAM" id="MobiDB-lite"/>
    </source>
</evidence>
<dbReference type="EMBL" id="BAAAQK010000012">
    <property type="protein sequence ID" value="GAA1856852.1"/>
    <property type="molecule type" value="Genomic_DNA"/>
</dbReference>
<reference evidence="2 3" key="1">
    <citation type="journal article" date="2019" name="Int. J. Syst. Evol. Microbiol.">
        <title>The Global Catalogue of Microorganisms (GCM) 10K type strain sequencing project: providing services to taxonomists for standard genome sequencing and annotation.</title>
        <authorList>
            <consortium name="The Broad Institute Genomics Platform"/>
            <consortium name="The Broad Institute Genome Sequencing Center for Infectious Disease"/>
            <person name="Wu L."/>
            <person name="Ma J."/>
        </authorList>
    </citation>
    <scope>NUCLEOTIDE SEQUENCE [LARGE SCALE GENOMIC DNA]</scope>
    <source>
        <strain evidence="2 3">JCM 16009</strain>
    </source>
</reference>
<dbReference type="RefSeq" id="WP_344419376.1">
    <property type="nucleotide sequence ID" value="NZ_BAAAQK010000012.1"/>
</dbReference>
<protein>
    <recommendedName>
        <fullName evidence="4">DUF2017 domain-containing protein</fullName>
    </recommendedName>
</protein>
<evidence type="ECO:0000313" key="2">
    <source>
        <dbReference type="EMBL" id="GAA1856852.1"/>
    </source>
</evidence>
<name>A0ABN2N996_9PSEU</name>
<organism evidence="2 3">
    <name type="scientific">Pseudonocardia ailaonensis</name>
    <dbReference type="NCBI Taxonomy" id="367279"/>
    <lineage>
        <taxon>Bacteria</taxon>
        <taxon>Bacillati</taxon>
        <taxon>Actinomycetota</taxon>
        <taxon>Actinomycetes</taxon>
        <taxon>Pseudonocardiales</taxon>
        <taxon>Pseudonocardiaceae</taxon>
        <taxon>Pseudonocardia</taxon>
    </lineage>
</organism>
<proteinExistence type="predicted"/>
<gene>
    <name evidence="2" type="ORF">GCM10009836_41400</name>
</gene>
<dbReference type="Proteomes" id="UP001500449">
    <property type="component" value="Unassembled WGS sequence"/>
</dbReference>
<feature type="region of interest" description="Disordered" evidence="1">
    <location>
        <begin position="1"/>
        <end position="29"/>
    </location>
</feature>
<evidence type="ECO:0000313" key="3">
    <source>
        <dbReference type="Proteomes" id="UP001500449"/>
    </source>
</evidence>
<keyword evidence="3" id="KW-1185">Reference proteome</keyword>